<name>A0AAD7W326_9TELE</name>
<evidence type="ECO:0000313" key="3">
    <source>
        <dbReference type="EMBL" id="KAJ8373414.1"/>
    </source>
</evidence>
<keyword evidence="1" id="KW-0175">Coiled coil</keyword>
<feature type="region of interest" description="Disordered" evidence="2">
    <location>
        <begin position="260"/>
        <end position="323"/>
    </location>
</feature>
<sequence length="323" mass="35556">MSNRVLHKQLTSIMEVLANTAVAEICKVVDDGYAVLRLEVSQGKKENEALRRKLQRMELRVASGCPETARARATGPLCSEFKATTTTTGQGYFPPGPQMDISTGRESKALDEEDTSVHPVTMGDQCAGVEEGKTESLLIKEERLEEDPHGEMKIEEEKTDSESLSFHSELQPGSATGSVTGNGLCLGSIGAKPQAVMTGSTLIVEDEEGEVHTVWNKDTSSNRGFTQYRCLNLDETAKAQPCAGVEEGRTESLLIKDERRKENLAAREPQGELRNTEERRSLLREPDTAFGRSVDRSLSSKLRQRARASRRSNTEELNAGRED</sequence>
<gene>
    <name evidence="3" type="ORF">AAFF_G00265410</name>
</gene>
<feature type="compositionally biased region" description="Polar residues" evidence="2">
    <location>
        <begin position="162"/>
        <end position="178"/>
    </location>
</feature>
<organism evidence="3 4">
    <name type="scientific">Aldrovandia affinis</name>
    <dbReference type="NCBI Taxonomy" id="143900"/>
    <lineage>
        <taxon>Eukaryota</taxon>
        <taxon>Metazoa</taxon>
        <taxon>Chordata</taxon>
        <taxon>Craniata</taxon>
        <taxon>Vertebrata</taxon>
        <taxon>Euteleostomi</taxon>
        <taxon>Actinopterygii</taxon>
        <taxon>Neopterygii</taxon>
        <taxon>Teleostei</taxon>
        <taxon>Notacanthiformes</taxon>
        <taxon>Halosauridae</taxon>
        <taxon>Aldrovandia</taxon>
    </lineage>
</organism>
<evidence type="ECO:0000256" key="1">
    <source>
        <dbReference type="SAM" id="Coils"/>
    </source>
</evidence>
<reference evidence="3" key="1">
    <citation type="journal article" date="2023" name="Science">
        <title>Genome structures resolve the early diversification of teleost fishes.</title>
        <authorList>
            <person name="Parey E."/>
            <person name="Louis A."/>
            <person name="Montfort J."/>
            <person name="Bouchez O."/>
            <person name="Roques C."/>
            <person name="Iampietro C."/>
            <person name="Lluch J."/>
            <person name="Castinel A."/>
            <person name="Donnadieu C."/>
            <person name="Desvignes T."/>
            <person name="Floi Bucao C."/>
            <person name="Jouanno E."/>
            <person name="Wen M."/>
            <person name="Mejri S."/>
            <person name="Dirks R."/>
            <person name="Jansen H."/>
            <person name="Henkel C."/>
            <person name="Chen W.J."/>
            <person name="Zahm M."/>
            <person name="Cabau C."/>
            <person name="Klopp C."/>
            <person name="Thompson A.W."/>
            <person name="Robinson-Rechavi M."/>
            <person name="Braasch I."/>
            <person name="Lecointre G."/>
            <person name="Bobe J."/>
            <person name="Postlethwait J.H."/>
            <person name="Berthelot C."/>
            <person name="Roest Crollius H."/>
            <person name="Guiguen Y."/>
        </authorList>
    </citation>
    <scope>NUCLEOTIDE SEQUENCE</scope>
    <source>
        <strain evidence="3">NC1722</strain>
    </source>
</reference>
<feature type="compositionally biased region" description="Basic and acidic residues" evidence="2">
    <location>
        <begin position="260"/>
        <end position="287"/>
    </location>
</feature>
<protein>
    <submittedName>
        <fullName evidence="3">Uncharacterized protein</fullName>
    </submittedName>
</protein>
<evidence type="ECO:0000313" key="4">
    <source>
        <dbReference type="Proteomes" id="UP001221898"/>
    </source>
</evidence>
<accession>A0AAD7W326</accession>
<dbReference type="Proteomes" id="UP001221898">
    <property type="component" value="Unassembled WGS sequence"/>
</dbReference>
<dbReference type="EMBL" id="JAINUG010000362">
    <property type="protein sequence ID" value="KAJ8373414.1"/>
    <property type="molecule type" value="Genomic_DNA"/>
</dbReference>
<feature type="region of interest" description="Disordered" evidence="2">
    <location>
        <begin position="141"/>
        <end position="178"/>
    </location>
</feature>
<feature type="compositionally biased region" description="Basic and acidic residues" evidence="2">
    <location>
        <begin position="312"/>
        <end position="323"/>
    </location>
</feature>
<dbReference type="AlphaFoldDB" id="A0AAD7W326"/>
<feature type="compositionally biased region" description="Basic and acidic residues" evidence="2">
    <location>
        <begin position="141"/>
        <end position="156"/>
    </location>
</feature>
<comment type="caution">
    <text evidence="3">The sequence shown here is derived from an EMBL/GenBank/DDBJ whole genome shotgun (WGS) entry which is preliminary data.</text>
</comment>
<proteinExistence type="predicted"/>
<feature type="coiled-coil region" evidence="1">
    <location>
        <begin position="33"/>
        <end position="60"/>
    </location>
</feature>
<evidence type="ECO:0000256" key="2">
    <source>
        <dbReference type="SAM" id="MobiDB-lite"/>
    </source>
</evidence>
<keyword evidence="4" id="KW-1185">Reference proteome</keyword>